<evidence type="ECO:0008006" key="9">
    <source>
        <dbReference type="Google" id="ProtNLM"/>
    </source>
</evidence>
<dbReference type="PROSITE" id="PS51257">
    <property type="entry name" value="PROKAR_LIPOPROTEIN"/>
    <property type="match status" value="1"/>
</dbReference>
<comment type="subcellular location">
    <subcellularLocation>
        <location evidence="1">Endomembrane system</location>
        <topology evidence="1">Multi-pass membrane protein</topology>
    </subcellularLocation>
</comment>
<feature type="transmembrane region" description="Helical" evidence="7">
    <location>
        <begin position="198"/>
        <end position="218"/>
    </location>
</feature>
<evidence type="ECO:0000256" key="2">
    <source>
        <dbReference type="ARBA" id="ARBA00022448"/>
    </source>
</evidence>
<dbReference type="InterPro" id="IPR034294">
    <property type="entry name" value="Aquaporin_transptr"/>
</dbReference>
<sequence length="320" mass="33964">MTTQAKTQGAKALLAEFIGSAALVGGCAYILRKYSDTLNGIIVSSLVCGAIVAAVIYTLDKYSGGHANPMVSLGFAASGRMSWGLAAGYIIAQLLGGVVALIAAAYFTGGFDELEEFNAGSLFDADNIKLVIVSALMTMIFVGGFLLVTGNPYIASAGGLAIGLIFAITMLLGYTYAGDTLVPTYALFSRGGNWAGKAYVILGGVIGSLIAALVWRVFNAKPWRKLMRDDCGNAVKDACGNKMYEVCHERVDKCGNVIMDDCGKPSTYTTIDIDYKKMDQRQRNVPTSAFQYFQQKTGLGAEAVGTMAHDGIKRGLNHMM</sequence>
<evidence type="ECO:0000313" key="8">
    <source>
        <dbReference type="EMBL" id="QHU08732.1"/>
    </source>
</evidence>
<evidence type="ECO:0000256" key="4">
    <source>
        <dbReference type="ARBA" id="ARBA00022737"/>
    </source>
</evidence>
<organism evidence="8">
    <name type="scientific">viral metagenome</name>
    <dbReference type="NCBI Taxonomy" id="1070528"/>
    <lineage>
        <taxon>unclassified sequences</taxon>
        <taxon>metagenomes</taxon>
        <taxon>organismal metagenomes</taxon>
    </lineage>
</organism>
<dbReference type="SUPFAM" id="SSF81338">
    <property type="entry name" value="Aquaporin-like"/>
    <property type="match status" value="1"/>
</dbReference>
<dbReference type="PRINTS" id="PR00783">
    <property type="entry name" value="MINTRINSICP"/>
</dbReference>
<evidence type="ECO:0000256" key="5">
    <source>
        <dbReference type="ARBA" id="ARBA00022989"/>
    </source>
</evidence>
<keyword evidence="5 7" id="KW-1133">Transmembrane helix</keyword>
<evidence type="ECO:0000256" key="6">
    <source>
        <dbReference type="ARBA" id="ARBA00023136"/>
    </source>
</evidence>
<feature type="transmembrane region" description="Helical" evidence="7">
    <location>
        <begin position="81"/>
        <end position="108"/>
    </location>
</feature>
<dbReference type="GO" id="GO:0012505">
    <property type="term" value="C:endomembrane system"/>
    <property type="evidence" value="ECO:0007669"/>
    <property type="project" value="UniProtKB-SubCell"/>
</dbReference>
<dbReference type="PANTHER" id="PTHR45665">
    <property type="entry name" value="AQUAPORIN-8"/>
    <property type="match status" value="1"/>
</dbReference>
<evidence type="ECO:0000256" key="1">
    <source>
        <dbReference type="ARBA" id="ARBA00004127"/>
    </source>
</evidence>
<evidence type="ECO:0000256" key="3">
    <source>
        <dbReference type="ARBA" id="ARBA00022692"/>
    </source>
</evidence>
<dbReference type="GO" id="GO:0016020">
    <property type="term" value="C:membrane"/>
    <property type="evidence" value="ECO:0007669"/>
    <property type="project" value="InterPro"/>
</dbReference>
<feature type="transmembrane region" description="Helical" evidence="7">
    <location>
        <begin position="128"/>
        <end position="148"/>
    </location>
</feature>
<keyword evidence="3 7" id="KW-0812">Transmembrane</keyword>
<dbReference type="GO" id="GO:0019755">
    <property type="term" value="P:one-carbon compound transport"/>
    <property type="evidence" value="ECO:0007669"/>
    <property type="project" value="UniProtKB-ARBA"/>
</dbReference>
<dbReference type="PANTHER" id="PTHR45665:SF9">
    <property type="entry name" value="AQUAPORIN-8"/>
    <property type="match status" value="1"/>
</dbReference>
<accession>A0A6C0JSK7</accession>
<feature type="transmembrane region" description="Helical" evidence="7">
    <location>
        <begin position="12"/>
        <end position="31"/>
    </location>
</feature>
<dbReference type="InterPro" id="IPR023271">
    <property type="entry name" value="Aquaporin-like"/>
</dbReference>
<feature type="transmembrane region" description="Helical" evidence="7">
    <location>
        <begin position="37"/>
        <end position="60"/>
    </location>
</feature>
<keyword evidence="6 7" id="KW-0472">Membrane</keyword>
<evidence type="ECO:0000256" key="7">
    <source>
        <dbReference type="SAM" id="Phobius"/>
    </source>
</evidence>
<protein>
    <recommendedName>
        <fullName evidence="9">Major intrinsic protein</fullName>
    </recommendedName>
</protein>
<feature type="transmembrane region" description="Helical" evidence="7">
    <location>
        <begin position="160"/>
        <end position="178"/>
    </location>
</feature>
<name>A0A6C0JSK7_9ZZZZ</name>
<dbReference type="InterPro" id="IPR000425">
    <property type="entry name" value="MIP"/>
</dbReference>
<dbReference type="Gene3D" id="1.20.1080.10">
    <property type="entry name" value="Glycerol uptake facilitator protein"/>
    <property type="match status" value="1"/>
</dbReference>
<dbReference type="GO" id="GO:0015250">
    <property type="term" value="F:water channel activity"/>
    <property type="evidence" value="ECO:0007669"/>
    <property type="project" value="TreeGrafter"/>
</dbReference>
<keyword evidence="4" id="KW-0677">Repeat</keyword>
<dbReference type="AlphaFoldDB" id="A0A6C0JSK7"/>
<reference evidence="8" key="1">
    <citation type="journal article" date="2020" name="Nature">
        <title>Giant virus diversity and host interactions through global metagenomics.</title>
        <authorList>
            <person name="Schulz F."/>
            <person name="Roux S."/>
            <person name="Paez-Espino D."/>
            <person name="Jungbluth S."/>
            <person name="Walsh D.A."/>
            <person name="Denef V.J."/>
            <person name="McMahon K.D."/>
            <person name="Konstantinidis K.T."/>
            <person name="Eloe-Fadrosh E.A."/>
            <person name="Kyrpides N.C."/>
            <person name="Woyke T."/>
        </authorList>
    </citation>
    <scope>NUCLEOTIDE SEQUENCE</scope>
    <source>
        <strain evidence="8">GVMAG-S-1063924-116</strain>
    </source>
</reference>
<dbReference type="Pfam" id="PF00230">
    <property type="entry name" value="MIP"/>
    <property type="match status" value="1"/>
</dbReference>
<proteinExistence type="predicted"/>
<dbReference type="GO" id="GO:0005737">
    <property type="term" value="C:cytoplasm"/>
    <property type="evidence" value="ECO:0007669"/>
    <property type="project" value="UniProtKB-ARBA"/>
</dbReference>
<keyword evidence="2" id="KW-0813">Transport</keyword>
<dbReference type="EMBL" id="MN740698">
    <property type="protein sequence ID" value="QHU08732.1"/>
    <property type="molecule type" value="Genomic_DNA"/>
</dbReference>